<dbReference type="Gene3D" id="1.50.10.20">
    <property type="match status" value="1"/>
</dbReference>
<dbReference type="Pfam" id="PF03663">
    <property type="entry name" value="Glyco_hydro_76"/>
    <property type="match status" value="1"/>
</dbReference>
<evidence type="ECO:0000313" key="3">
    <source>
        <dbReference type="Proteomes" id="UP001175000"/>
    </source>
</evidence>
<dbReference type="InterPro" id="IPR053169">
    <property type="entry name" value="MUG_Protein"/>
</dbReference>
<reference evidence="2" key="1">
    <citation type="submission" date="2023-06" db="EMBL/GenBank/DDBJ databases">
        <title>Genome-scale phylogeny and comparative genomics of the fungal order Sordariales.</title>
        <authorList>
            <consortium name="Lawrence Berkeley National Laboratory"/>
            <person name="Hensen N."/>
            <person name="Bonometti L."/>
            <person name="Westerberg I."/>
            <person name="Brannstrom I.O."/>
            <person name="Guillou S."/>
            <person name="Cros-Aarteil S."/>
            <person name="Calhoun S."/>
            <person name="Haridas S."/>
            <person name="Kuo A."/>
            <person name="Mondo S."/>
            <person name="Pangilinan J."/>
            <person name="Riley R."/>
            <person name="Labutti K."/>
            <person name="Andreopoulos B."/>
            <person name="Lipzen A."/>
            <person name="Chen C."/>
            <person name="Yanf M."/>
            <person name="Daum C."/>
            <person name="Ng V."/>
            <person name="Clum A."/>
            <person name="Steindorff A."/>
            <person name="Ohm R."/>
            <person name="Martin F."/>
            <person name="Silar P."/>
            <person name="Natvig D."/>
            <person name="Lalanne C."/>
            <person name="Gautier V."/>
            <person name="Ament-Velasquez S.L."/>
            <person name="Kruys A."/>
            <person name="Hutchinson M.I."/>
            <person name="Powell A.J."/>
            <person name="Barry K."/>
            <person name="Miller A.N."/>
            <person name="Grigoriev I.V."/>
            <person name="Debuchy R."/>
            <person name="Gladieux P."/>
            <person name="Thoren M.H."/>
            <person name="Johannesson H."/>
        </authorList>
    </citation>
    <scope>NUCLEOTIDE SEQUENCE</scope>
    <source>
        <strain evidence="2">CBS 606.72</strain>
    </source>
</reference>
<protein>
    <submittedName>
        <fullName evidence="2">Glycosyl hydrolase family 76-domain-containing protein</fullName>
    </submittedName>
</protein>
<dbReference type="Proteomes" id="UP001175000">
    <property type="component" value="Unassembled WGS sequence"/>
</dbReference>
<sequence length="649" mass="71314">MSSSQPKQWHSSHIGTFCPTRHKLRAEAGDFAGRNRGRRCPAARNPIPTSREADRRRLHVDRGSRVGFMFGFAGMDMATASPHDCPSRQSLRALPSPSLATDSFNGGRPPVPSRATTMSAQALLSLPRNTFLAQWFALGGFWSNLGQTLPAAQLLCPERNSGPCDVFQHGVAQHRAHLKKGTRPFSTVANHHVTARGYPILHVTIFALLTASCIYIASCALRCLHAEALSGAEALITRLLFYATALISMVSKSWGGLVARAALLMHSRVVERTDNPNYSLNALDSVKALQGWYNTTTGLWDSTGWWNSANCLTTLADWALHDNSYQSLNITDVMANTFTKAQTTPGRVQKRLTSTGLIISDFIVKSRHRRDDIETRGFAGFLNDFYDDEGWWALAWIRSWDVTHEPKYLDMAQRIFEDMKTGEDTICGGGIWWKKDRKYKNAIANELYLSIAASLANRVASDRKGYYLDTAKTSWSWFLNSTMLNPQNLINDGLALNPDGSCSNNNLTTWSYNQGVILGGLAELSKATNDTSYLTTAISIAKAALPILSNSLGVIHEANRCEPNCGADGSQFKGVFMRNLNYLHSVAPQDIFRTAIMANANSIWLNDRNGNTNQLGIDWSGPWNAGQGPNASTHSSAMDAVVAAMTVVS</sequence>
<dbReference type="SUPFAM" id="SSF48208">
    <property type="entry name" value="Six-hairpin glycosidases"/>
    <property type="match status" value="1"/>
</dbReference>
<keyword evidence="2" id="KW-0378">Hydrolase</keyword>
<dbReference type="EMBL" id="JAULSU010000004">
    <property type="protein sequence ID" value="KAK0619928.1"/>
    <property type="molecule type" value="Genomic_DNA"/>
</dbReference>
<name>A0AA40C0A9_9PEZI</name>
<dbReference type="GO" id="GO:0005975">
    <property type="term" value="P:carbohydrate metabolic process"/>
    <property type="evidence" value="ECO:0007669"/>
    <property type="project" value="InterPro"/>
</dbReference>
<accession>A0AA40C0A9</accession>
<gene>
    <name evidence="2" type="ORF">B0T14DRAFT_220030</name>
</gene>
<dbReference type="GO" id="GO:0016787">
    <property type="term" value="F:hydrolase activity"/>
    <property type="evidence" value="ECO:0007669"/>
    <property type="project" value="UniProtKB-KW"/>
</dbReference>
<keyword evidence="3" id="KW-1185">Reference proteome</keyword>
<dbReference type="InterPro" id="IPR008928">
    <property type="entry name" value="6-hairpin_glycosidase_sf"/>
</dbReference>
<dbReference type="PANTHER" id="PTHR47791">
    <property type="entry name" value="MEIOTICALLY UP-REGULATED GENE 191 PROTEIN"/>
    <property type="match status" value="1"/>
</dbReference>
<dbReference type="AlphaFoldDB" id="A0AA40C0A9"/>
<feature type="region of interest" description="Disordered" evidence="1">
    <location>
        <begin position="30"/>
        <end position="54"/>
    </location>
</feature>
<evidence type="ECO:0000256" key="1">
    <source>
        <dbReference type="SAM" id="MobiDB-lite"/>
    </source>
</evidence>
<comment type="caution">
    <text evidence="2">The sequence shown here is derived from an EMBL/GenBank/DDBJ whole genome shotgun (WGS) entry which is preliminary data.</text>
</comment>
<dbReference type="PANTHER" id="PTHR47791:SF1">
    <property type="entry name" value="ENDO MANNANASE, GH76 FAMILY (EUROFUNG)"/>
    <property type="match status" value="1"/>
</dbReference>
<proteinExistence type="predicted"/>
<evidence type="ECO:0000313" key="2">
    <source>
        <dbReference type="EMBL" id="KAK0619928.1"/>
    </source>
</evidence>
<dbReference type="InterPro" id="IPR005198">
    <property type="entry name" value="Glyco_hydro_76"/>
</dbReference>
<organism evidence="2 3">
    <name type="scientific">Immersiella caudata</name>
    <dbReference type="NCBI Taxonomy" id="314043"/>
    <lineage>
        <taxon>Eukaryota</taxon>
        <taxon>Fungi</taxon>
        <taxon>Dikarya</taxon>
        <taxon>Ascomycota</taxon>
        <taxon>Pezizomycotina</taxon>
        <taxon>Sordariomycetes</taxon>
        <taxon>Sordariomycetidae</taxon>
        <taxon>Sordariales</taxon>
        <taxon>Lasiosphaeriaceae</taxon>
        <taxon>Immersiella</taxon>
    </lineage>
</organism>